<dbReference type="SUPFAM" id="SSF53850">
    <property type="entry name" value="Periplasmic binding protein-like II"/>
    <property type="match status" value="1"/>
</dbReference>
<evidence type="ECO:0000256" key="2">
    <source>
        <dbReference type="ARBA" id="ARBA00022723"/>
    </source>
</evidence>
<dbReference type="AlphaFoldDB" id="A0A4Q0P8A4"/>
<proteinExistence type="inferred from homology"/>
<name>A0A4Q0P8A4_9FLAO</name>
<keyword evidence="7" id="KW-1185">Reference proteome</keyword>
<feature type="binding site" evidence="4">
    <location>
        <position position="170"/>
    </location>
    <ligand>
        <name>molybdate</name>
        <dbReference type="ChEBI" id="CHEBI:36264"/>
    </ligand>
</feature>
<sequence length="256" mass="27897">MNGRSQVALILLAICLGSLFSCTQHSDKKLRIATAANMQFAIQQLTADFTARTGIECELVISSSGKLTAQIKEGAPYDLFVAADMNYPQAIYEAGFAQQKPEVYAYGKLVLWSYNNNSLPLLRMLTDSTINHIAIANPRTAPYGSAAIAVLNTQKLYDSISHKLVFGESISQTNQFITSGAADIGFTALAVVKSTNLKNKGNWAVIDPGLYDPIAQGVVILKRDKKSEKDAQAFYSYLFSAEGQNILKDFGYSVDE</sequence>
<dbReference type="GO" id="GO:0046872">
    <property type="term" value="F:metal ion binding"/>
    <property type="evidence" value="ECO:0007669"/>
    <property type="project" value="UniProtKB-KW"/>
</dbReference>
<dbReference type="InterPro" id="IPR005950">
    <property type="entry name" value="ModA"/>
</dbReference>
<dbReference type="PIRSF" id="PIRSF004846">
    <property type="entry name" value="ModA"/>
    <property type="match status" value="1"/>
</dbReference>
<evidence type="ECO:0000256" key="1">
    <source>
        <dbReference type="ARBA" id="ARBA00009175"/>
    </source>
</evidence>
<dbReference type="GO" id="GO:0030973">
    <property type="term" value="F:molybdate ion binding"/>
    <property type="evidence" value="ECO:0007669"/>
    <property type="project" value="InterPro"/>
</dbReference>
<dbReference type="GO" id="GO:0015689">
    <property type="term" value="P:molybdate ion transport"/>
    <property type="evidence" value="ECO:0007669"/>
    <property type="project" value="InterPro"/>
</dbReference>
<dbReference type="InterPro" id="IPR050682">
    <property type="entry name" value="ModA/WtpA"/>
</dbReference>
<organism evidence="6 7">
    <name type="scientific">Leeuwenhoekiella aequorea</name>
    <dbReference type="NCBI Taxonomy" id="283736"/>
    <lineage>
        <taxon>Bacteria</taxon>
        <taxon>Pseudomonadati</taxon>
        <taxon>Bacteroidota</taxon>
        <taxon>Flavobacteriia</taxon>
        <taxon>Flavobacteriales</taxon>
        <taxon>Flavobacteriaceae</taxon>
        <taxon>Leeuwenhoekiella</taxon>
    </lineage>
</organism>
<evidence type="ECO:0000313" key="6">
    <source>
        <dbReference type="EMBL" id="RXG22568.1"/>
    </source>
</evidence>
<dbReference type="PANTHER" id="PTHR30632">
    <property type="entry name" value="MOLYBDATE-BINDING PERIPLASMIC PROTEIN"/>
    <property type="match status" value="1"/>
</dbReference>
<dbReference type="Proteomes" id="UP000289238">
    <property type="component" value="Unassembled WGS sequence"/>
</dbReference>
<evidence type="ECO:0000313" key="7">
    <source>
        <dbReference type="Proteomes" id="UP000289238"/>
    </source>
</evidence>
<gene>
    <name evidence="6" type="ORF">DSM00_1667</name>
</gene>
<accession>A0A4Q0P8A4</accession>
<dbReference type="Gene3D" id="3.40.190.10">
    <property type="entry name" value="Periplasmic binding protein-like II"/>
    <property type="match status" value="2"/>
</dbReference>
<dbReference type="CDD" id="cd13539">
    <property type="entry name" value="PBP2_AvModA"/>
    <property type="match status" value="1"/>
</dbReference>
<feature type="binding site" evidence="4">
    <location>
        <position position="64"/>
    </location>
    <ligand>
        <name>molybdate</name>
        <dbReference type="ChEBI" id="CHEBI:36264"/>
    </ligand>
</feature>
<dbReference type="InterPro" id="IPR044084">
    <property type="entry name" value="AvModA-like_subst-bd"/>
</dbReference>
<keyword evidence="3 5" id="KW-0732">Signal</keyword>
<keyword evidence="2 4" id="KW-0479">Metal-binding</keyword>
<evidence type="ECO:0000256" key="4">
    <source>
        <dbReference type="PIRSR" id="PIRSR004846-1"/>
    </source>
</evidence>
<dbReference type="NCBIfam" id="TIGR01256">
    <property type="entry name" value="modA"/>
    <property type="match status" value="1"/>
</dbReference>
<comment type="caution">
    <text evidence="6">The sequence shown here is derived from an EMBL/GenBank/DDBJ whole genome shotgun (WGS) entry which is preliminary data.</text>
</comment>
<evidence type="ECO:0000256" key="5">
    <source>
        <dbReference type="SAM" id="SignalP"/>
    </source>
</evidence>
<dbReference type="PANTHER" id="PTHR30632:SF14">
    <property type="entry name" value="TUNGSTATE_MOLYBDATE_CHROMATE-BINDING PROTEIN MODA"/>
    <property type="match status" value="1"/>
</dbReference>
<protein>
    <submittedName>
        <fullName evidence="6">Molybdate transport system substrate-binding protein</fullName>
    </submittedName>
</protein>
<keyword evidence="4" id="KW-0500">Molybdenum</keyword>
<dbReference type="RefSeq" id="WP_128757557.1">
    <property type="nucleotide sequence ID" value="NZ_QOVM01000003.1"/>
</dbReference>
<reference evidence="6 7" key="1">
    <citation type="submission" date="2018-07" db="EMBL/GenBank/DDBJ databases">
        <title>Leeuwenhoekiella genomics.</title>
        <authorList>
            <person name="Tahon G."/>
            <person name="Willems A."/>
        </authorList>
    </citation>
    <scope>NUCLEOTIDE SEQUENCE [LARGE SCALE GENOMIC DNA]</scope>
    <source>
        <strain evidence="6 7">LMG 22550</strain>
    </source>
</reference>
<comment type="similarity">
    <text evidence="1">Belongs to the bacterial solute-binding protein ModA family.</text>
</comment>
<dbReference type="PROSITE" id="PS51257">
    <property type="entry name" value="PROKAR_LIPOPROTEIN"/>
    <property type="match status" value="1"/>
</dbReference>
<feature type="chain" id="PRO_5020416056" evidence="5">
    <location>
        <begin position="24"/>
        <end position="256"/>
    </location>
</feature>
<feature type="signal peptide" evidence="5">
    <location>
        <begin position="1"/>
        <end position="23"/>
    </location>
</feature>
<dbReference type="Pfam" id="PF13531">
    <property type="entry name" value="SBP_bac_11"/>
    <property type="match status" value="1"/>
</dbReference>
<dbReference type="OrthoDB" id="9785015at2"/>
<evidence type="ECO:0000256" key="3">
    <source>
        <dbReference type="ARBA" id="ARBA00022729"/>
    </source>
</evidence>
<dbReference type="EMBL" id="QOVM01000003">
    <property type="protein sequence ID" value="RXG22568.1"/>
    <property type="molecule type" value="Genomic_DNA"/>
</dbReference>